<proteinExistence type="predicted"/>
<dbReference type="Gene3D" id="3.20.20.410">
    <property type="entry name" value="Protein of unknown function UPF0759"/>
    <property type="match status" value="1"/>
</dbReference>
<evidence type="ECO:0000256" key="1">
    <source>
        <dbReference type="SAM" id="MobiDB-lite"/>
    </source>
</evidence>
<gene>
    <name evidence="2" type="ORF">OVY01_10575</name>
</gene>
<dbReference type="Proteomes" id="UP001082899">
    <property type="component" value="Unassembled WGS sequence"/>
</dbReference>
<reference evidence="2" key="1">
    <citation type="submission" date="2022-11" db="EMBL/GenBank/DDBJ databases">
        <title>Robbsia betulipollinis sp. nov., isolated from pollen of birch (Betula pendula).</title>
        <authorList>
            <person name="Shi H."/>
            <person name="Ambika Manirajan B."/>
            <person name="Ratering S."/>
            <person name="Geissler-Plaum R."/>
            <person name="Schnell S."/>
        </authorList>
    </citation>
    <scope>NUCLEOTIDE SEQUENCE</scope>
    <source>
        <strain evidence="2">Bb-Pol-6</strain>
    </source>
</reference>
<comment type="caution">
    <text evidence="2">The sequence shown here is derived from an EMBL/GenBank/DDBJ whole genome shotgun (WGS) entry which is preliminary data.</text>
</comment>
<dbReference type="InterPro" id="IPR002763">
    <property type="entry name" value="DUF72"/>
</dbReference>
<dbReference type="SUPFAM" id="SSF117396">
    <property type="entry name" value="TM1631-like"/>
    <property type="match status" value="1"/>
</dbReference>
<sequence>MAEQEDLFGHAPAPTDDGAAHARPQAPRRSRRVAQDDVPCRPPDAVPEFFARAGAALPAGVHLGTSSWSFPGWRGLLYQDTYTASALAHTGLAAYAASPLLRCVGIDRSFYAPLAADEYARYAAQVADDFRFVVKAPARVCDGAIRGTGGAPARVNPDFLDPAVAIGDFIQPCVDGLGAKIGALVFQLSPLPDALAADLPAVIDRLGRFFDALPPAPHRYALEIRDPALLTPRLIRMLREHGVRYCIGIHSRMPDAARQATALDHLDDGHPGPLIVRWSLHAGMRYEGARTRYEPFDAIVDPDLPTRTALAALAARAVRAGQPAYVIVNNKAEGSSPLSCAWLALAIAEAMRAR</sequence>
<protein>
    <submittedName>
        <fullName evidence="2">DUF72 domain-containing protein</fullName>
    </submittedName>
</protein>
<name>A0ABT3ZMA7_9BURK</name>
<keyword evidence="3" id="KW-1185">Reference proteome</keyword>
<accession>A0ABT3ZMA7</accession>
<dbReference type="Pfam" id="PF01904">
    <property type="entry name" value="DUF72"/>
    <property type="match status" value="1"/>
</dbReference>
<dbReference type="PANTHER" id="PTHR30348">
    <property type="entry name" value="UNCHARACTERIZED PROTEIN YECE"/>
    <property type="match status" value="1"/>
</dbReference>
<evidence type="ECO:0000313" key="3">
    <source>
        <dbReference type="Proteomes" id="UP001082899"/>
    </source>
</evidence>
<dbReference type="EMBL" id="JAPMXC010000001">
    <property type="protein sequence ID" value="MCY0387669.1"/>
    <property type="molecule type" value="Genomic_DNA"/>
</dbReference>
<dbReference type="InterPro" id="IPR036520">
    <property type="entry name" value="UPF0759_sf"/>
</dbReference>
<dbReference type="RefSeq" id="WP_267847396.1">
    <property type="nucleotide sequence ID" value="NZ_JAPMXC010000001.1"/>
</dbReference>
<organism evidence="2 3">
    <name type="scientific">Robbsia betulipollinis</name>
    <dbReference type="NCBI Taxonomy" id="2981849"/>
    <lineage>
        <taxon>Bacteria</taxon>
        <taxon>Pseudomonadati</taxon>
        <taxon>Pseudomonadota</taxon>
        <taxon>Betaproteobacteria</taxon>
        <taxon>Burkholderiales</taxon>
        <taxon>Burkholderiaceae</taxon>
        <taxon>Robbsia</taxon>
    </lineage>
</organism>
<feature type="region of interest" description="Disordered" evidence="1">
    <location>
        <begin position="1"/>
        <end position="39"/>
    </location>
</feature>
<dbReference type="PANTHER" id="PTHR30348:SF4">
    <property type="entry name" value="DUF72 DOMAIN-CONTAINING PROTEIN"/>
    <property type="match status" value="1"/>
</dbReference>
<evidence type="ECO:0000313" key="2">
    <source>
        <dbReference type="EMBL" id="MCY0387669.1"/>
    </source>
</evidence>